<keyword evidence="3" id="KW-1133">Transmembrane helix</keyword>
<evidence type="ECO:0000256" key="1">
    <source>
        <dbReference type="ARBA" id="ARBA00009108"/>
    </source>
</evidence>
<accession>F5XFI6</accession>
<feature type="transmembrane region" description="Helical" evidence="3">
    <location>
        <begin position="33"/>
        <end position="51"/>
    </location>
</feature>
<dbReference type="PANTHER" id="PTHR37313:SF1">
    <property type="entry name" value="UPF0749 PROTEIN RV1823"/>
    <property type="match status" value="1"/>
</dbReference>
<dbReference type="STRING" id="1032480.MLP_23790"/>
<evidence type="ECO:0000313" key="5">
    <source>
        <dbReference type="Proteomes" id="UP000007947"/>
    </source>
</evidence>
<reference evidence="4 5" key="1">
    <citation type="submission" date="2011-05" db="EMBL/GenBank/DDBJ databases">
        <title>Whole genome sequence of Microlunatus phosphovorus NM-1.</title>
        <authorList>
            <person name="Hosoyama A."/>
            <person name="Sasaki K."/>
            <person name="Harada T."/>
            <person name="Igarashi R."/>
            <person name="Kawakoshi A."/>
            <person name="Sasagawa M."/>
            <person name="Fukada J."/>
            <person name="Nakamura S."/>
            <person name="Katano Y."/>
            <person name="Hanada S."/>
            <person name="Kamagata Y."/>
            <person name="Nakamura N."/>
            <person name="Yamazaki S."/>
            <person name="Fujita N."/>
        </authorList>
    </citation>
    <scope>NUCLEOTIDE SEQUENCE [LARGE SCALE GENOMIC DNA]</scope>
    <source>
        <strain evidence="5">ATCC 700054 / DSM 10555 / JCM 9379 / NBRC 101784 / NCIMB 13414 / VKM Ac-1990 / NM-1</strain>
    </source>
</reference>
<keyword evidence="3" id="KW-0812">Transmembrane</keyword>
<protein>
    <recommendedName>
        <fullName evidence="6">DUF881 domain-containing protein</fullName>
    </recommendedName>
</protein>
<dbReference type="HOGENOM" id="CLU_040273_1_0_11"/>
<keyword evidence="2" id="KW-0175">Coiled coil</keyword>
<dbReference type="AlphaFoldDB" id="F5XFI6"/>
<dbReference type="Gene3D" id="3.30.70.1880">
    <property type="entry name" value="Protein of unknown function DUF881"/>
    <property type="match status" value="1"/>
</dbReference>
<dbReference type="EMBL" id="AP012204">
    <property type="protein sequence ID" value="BAK35393.1"/>
    <property type="molecule type" value="Genomic_DNA"/>
</dbReference>
<keyword evidence="3" id="KW-0472">Membrane</keyword>
<feature type="coiled-coil region" evidence="2">
    <location>
        <begin position="64"/>
        <end position="91"/>
    </location>
</feature>
<sequence>MDLLRQIVEQPIDPDYYESAAHRLGDRPPVRRWALAATVALAGLLFAIGAVQTTQRAPLAATERDELITRIKAAESTLETQRAEIAVLDSDVARLRVTAASGDSAAEARLAEIDRLGASVGTVAVTGPGVVVVVDDAHGSDNDTRDRVLDLDLQILVNGLWQSGAEAISINGHRLSALTAIRGAGEAITVDYRSLNRPYRVEAIGDPRTLPASFAQTSAGAWWNDLARNRGMTYSLSGADSLTLSADPGMVLRYAREIR</sequence>
<organism evidence="4 5">
    <name type="scientific">Microlunatus phosphovorus (strain ATCC 700054 / DSM 10555 / JCM 9379 / NBRC 101784 / NCIMB 13414 / VKM Ac-1990 / NM-1)</name>
    <dbReference type="NCBI Taxonomy" id="1032480"/>
    <lineage>
        <taxon>Bacteria</taxon>
        <taxon>Bacillati</taxon>
        <taxon>Actinomycetota</taxon>
        <taxon>Actinomycetes</taxon>
        <taxon>Propionibacteriales</taxon>
        <taxon>Propionibacteriaceae</taxon>
        <taxon>Microlunatus</taxon>
    </lineage>
</organism>
<evidence type="ECO:0000313" key="4">
    <source>
        <dbReference type="EMBL" id="BAK35393.1"/>
    </source>
</evidence>
<proteinExistence type="inferred from homology"/>
<dbReference type="Proteomes" id="UP000007947">
    <property type="component" value="Chromosome"/>
</dbReference>
<keyword evidence="5" id="KW-1185">Reference proteome</keyword>
<name>F5XFI6_MICPN</name>
<evidence type="ECO:0000256" key="2">
    <source>
        <dbReference type="SAM" id="Coils"/>
    </source>
</evidence>
<dbReference type="GO" id="GO:0005886">
    <property type="term" value="C:plasma membrane"/>
    <property type="evidence" value="ECO:0007669"/>
    <property type="project" value="TreeGrafter"/>
</dbReference>
<dbReference type="KEGG" id="mph:MLP_23790"/>
<dbReference type="eggNOG" id="COG3879">
    <property type="taxonomic scope" value="Bacteria"/>
</dbReference>
<dbReference type="Pfam" id="PF05949">
    <property type="entry name" value="DUF881"/>
    <property type="match status" value="1"/>
</dbReference>
<gene>
    <name evidence="4" type="ordered locus">MLP_23790</name>
</gene>
<evidence type="ECO:0000256" key="3">
    <source>
        <dbReference type="SAM" id="Phobius"/>
    </source>
</evidence>
<evidence type="ECO:0008006" key="6">
    <source>
        <dbReference type="Google" id="ProtNLM"/>
    </source>
</evidence>
<dbReference type="PANTHER" id="PTHR37313">
    <property type="entry name" value="UPF0749 PROTEIN RV1825"/>
    <property type="match status" value="1"/>
</dbReference>
<comment type="similarity">
    <text evidence="1">Belongs to the UPF0749 family.</text>
</comment>
<dbReference type="InterPro" id="IPR010273">
    <property type="entry name" value="DUF881"/>
</dbReference>